<keyword evidence="1" id="KW-1133">Transmembrane helix</keyword>
<evidence type="ECO:0000313" key="3">
    <source>
        <dbReference type="Proteomes" id="UP000199169"/>
    </source>
</evidence>
<evidence type="ECO:0000256" key="1">
    <source>
        <dbReference type="SAM" id="Phobius"/>
    </source>
</evidence>
<evidence type="ECO:0000313" key="2">
    <source>
        <dbReference type="EMBL" id="SBT07909.1"/>
    </source>
</evidence>
<feature type="transmembrane region" description="Helical" evidence="1">
    <location>
        <begin position="51"/>
        <end position="72"/>
    </location>
</feature>
<keyword evidence="3" id="KW-1185">Reference proteome</keyword>
<accession>A0A1A8XS13</accession>
<name>A0A1A8XS13_9PROT</name>
<protein>
    <submittedName>
        <fullName evidence="2">Uncharacterized protein</fullName>
    </submittedName>
</protein>
<dbReference type="EMBL" id="FLQX01000127">
    <property type="protein sequence ID" value="SBT07909.1"/>
    <property type="molecule type" value="Genomic_DNA"/>
</dbReference>
<keyword evidence="1" id="KW-0812">Transmembrane</keyword>
<sequence>MRSRDRVLSNFRRRQAIHQTRGKAGQQLPFLHTHLEVALCPRFLELQRLGAIRFAALAITVATVATTALLFVQFTSRRE</sequence>
<gene>
    <name evidence="2" type="ORF">ACCAA_50136</name>
</gene>
<proteinExistence type="predicted"/>
<dbReference type="AlphaFoldDB" id="A0A1A8XS13"/>
<dbReference type="Proteomes" id="UP000199169">
    <property type="component" value="Unassembled WGS sequence"/>
</dbReference>
<keyword evidence="1" id="KW-0472">Membrane</keyword>
<organism evidence="2 3">
    <name type="scientific">Candidatus Accumulibacter aalborgensis</name>
    <dbReference type="NCBI Taxonomy" id="1860102"/>
    <lineage>
        <taxon>Bacteria</taxon>
        <taxon>Pseudomonadati</taxon>
        <taxon>Pseudomonadota</taxon>
        <taxon>Betaproteobacteria</taxon>
        <taxon>Candidatus Accumulibacter</taxon>
    </lineage>
</organism>
<reference evidence="2 3" key="1">
    <citation type="submission" date="2016-06" db="EMBL/GenBank/DDBJ databases">
        <authorList>
            <person name="Kjaerup R.B."/>
            <person name="Dalgaard T.S."/>
            <person name="Juul-Madsen H.R."/>
        </authorList>
    </citation>
    <scope>NUCLEOTIDE SEQUENCE [LARGE SCALE GENOMIC DNA]</scope>
    <source>
        <strain evidence="2">3</strain>
    </source>
</reference>